<keyword evidence="2" id="KW-1185">Reference proteome</keyword>
<reference evidence="1" key="1">
    <citation type="submission" date="2020-11" db="EMBL/GenBank/DDBJ databases">
        <title>Sequencing the genomes of 1000 actinobacteria strains.</title>
        <authorList>
            <person name="Klenk H.-P."/>
        </authorList>
    </citation>
    <scope>NUCLEOTIDE SEQUENCE</scope>
    <source>
        <strain evidence="1">DSM 45632</strain>
    </source>
</reference>
<comment type="caution">
    <text evidence="1">The sequence shown here is derived from an EMBL/GenBank/DDBJ whole genome shotgun (WGS) entry which is preliminary data.</text>
</comment>
<evidence type="ECO:0000313" key="1">
    <source>
        <dbReference type="EMBL" id="MBG6121401.1"/>
    </source>
</evidence>
<evidence type="ECO:0000313" key="2">
    <source>
        <dbReference type="Proteomes" id="UP000658613"/>
    </source>
</evidence>
<gene>
    <name evidence="1" type="ORF">IW254_000370</name>
</gene>
<sequence>MLLWSPDGEDAVFVAKSSSMWVDGLAAGLLEELEGTDRR</sequence>
<organism evidence="1 2">
    <name type="scientific">Corynebacterium aquatimens</name>
    <dbReference type="NCBI Taxonomy" id="1190508"/>
    <lineage>
        <taxon>Bacteria</taxon>
        <taxon>Bacillati</taxon>
        <taxon>Actinomycetota</taxon>
        <taxon>Actinomycetes</taxon>
        <taxon>Mycobacteriales</taxon>
        <taxon>Corynebacteriaceae</taxon>
        <taxon>Corynebacterium</taxon>
    </lineage>
</organism>
<name>A0A931E0B4_9CORY</name>
<accession>A0A931E0B4</accession>
<dbReference type="Proteomes" id="UP000658613">
    <property type="component" value="Unassembled WGS sequence"/>
</dbReference>
<dbReference type="EMBL" id="JADOUE010000001">
    <property type="protein sequence ID" value="MBG6121401.1"/>
    <property type="molecule type" value="Genomic_DNA"/>
</dbReference>
<protein>
    <submittedName>
        <fullName evidence="1">Uncharacterized protein</fullName>
    </submittedName>
</protein>
<dbReference type="AlphaFoldDB" id="A0A931E0B4"/>
<proteinExistence type="predicted"/>